<feature type="transmembrane region" description="Helical" evidence="15">
    <location>
        <begin position="670"/>
        <end position="688"/>
    </location>
</feature>
<dbReference type="InterPro" id="IPR051014">
    <property type="entry name" value="Cation_Transport_ATPase_IB"/>
</dbReference>
<evidence type="ECO:0000256" key="7">
    <source>
        <dbReference type="ARBA" id="ARBA00022723"/>
    </source>
</evidence>
<evidence type="ECO:0000259" key="16">
    <source>
        <dbReference type="PROSITE" id="PS50846"/>
    </source>
</evidence>
<dbReference type="Gene3D" id="2.70.150.10">
    <property type="entry name" value="Calcium-transporting ATPase, cytoplasmic transduction domain A"/>
    <property type="match status" value="1"/>
</dbReference>
<evidence type="ECO:0000256" key="5">
    <source>
        <dbReference type="ARBA" id="ARBA00022553"/>
    </source>
</evidence>
<dbReference type="SFLD" id="SFLDG00002">
    <property type="entry name" value="C1.7:_P-type_atpase_like"/>
    <property type="match status" value="1"/>
</dbReference>
<dbReference type="InterPro" id="IPR008250">
    <property type="entry name" value="ATPase_P-typ_transduc_dom_A_sf"/>
</dbReference>
<dbReference type="InterPro" id="IPR001757">
    <property type="entry name" value="P_typ_ATPase"/>
</dbReference>
<evidence type="ECO:0000256" key="15">
    <source>
        <dbReference type="RuleBase" id="RU362081"/>
    </source>
</evidence>
<evidence type="ECO:0000256" key="14">
    <source>
        <dbReference type="ARBA" id="ARBA00049338"/>
    </source>
</evidence>
<evidence type="ECO:0000256" key="9">
    <source>
        <dbReference type="ARBA" id="ARBA00022840"/>
    </source>
</evidence>
<dbReference type="InterPro" id="IPR027256">
    <property type="entry name" value="P-typ_ATPase_IB"/>
</dbReference>
<feature type="transmembrane region" description="Helical" evidence="15">
    <location>
        <begin position="314"/>
        <end position="334"/>
    </location>
</feature>
<dbReference type="PROSITE" id="PS01047">
    <property type="entry name" value="HMA_1"/>
    <property type="match status" value="1"/>
</dbReference>
<evidence type="ECO:0000256" key="4">
    <source>
        <dbReference type="ARBA" id="ARBA00022539"/>
    </source>
</evidence>
<evidence type="ECO:0000256" key="13">
    <source>
        <dbReference type="ARBA" id="ARBA00039103"/>
    </source>
</evidence>
<evidence type="ECO:0000256" key="3">
    <source>
        <dbReference type="ARBA" id="ARBA00022475"/>
    </source>
</evidence>
<dbReference type="InterPro" id="IPR023299">
    <property type="entry name" value="ATPase_P-typ_cyto_dom_N"/>
</dbReference>
<evidence type="ECO:0000256" key="11">
    <source>
        <dbReference type="ARBA" id="ARBA00022989"/>
    </source>
</evidence>
<dbReference type="InterPro" id="IPR023298">
    <property type="entry name" value="ATPase_P-typ_TM_dom_sf"/>
</dbReference>
<comment type="similarity">
    <text evidence="2 15">Belongs to the cation transport ATPase (P-type) (TC 3.A.3) family. Type IB subfamily.</text>
</comment>
<dbReference type="Gene3D" id="3.40.1110.10">
    <property type="entry name" value="Calcium-transporting ATPase, cytoplasmic domain N"/>
    <property type="match status" value="1"/>
</dbReference>
<dbReference type="Pfam" id="PF00122">
    <property type="entry name" value="E1-E2_ATPase"/>
    <property type="match status" value="1"/>
</dbReference>
<keyword evidence="9 15" id="KW-0067">ATP-binding</keyword>
<name>A0ABN0KDS7_9ENTE</name>
<feature type="domain" description="HMA" evidence="16">
    <location>
        <begin position="1"/>
        <end position="69"/>
    </location>
</feature>
<dbReference type="NCBIfam" id="TIGR01494">
    <property type="entry name" value="ATPase_P-type"/>
    <property type="match status" value="1"/>
</dbReference>
<dbReference type="Pfam" id="PF00403">
    <property type="entry name" value="HMA"/>
    <property type="match status" value="1"/>
</dbReference>
<reference evidence="17 18" key="1">
    <citation type="submission" date="2013-02" db="EMBL/GenBank/DDBJ databases">
        <title>The Genome Sequence of Enterococcus villorum ATCC_700913.</title>
        <authorList>
            <consortium name="The Broad Institute Genome Sequencing Platform"/>
            <consortium name="The Broad Institute Genome Sequencing Center for Infectious Disease"/>
            <person name="Earl A.M."/>
            <person name="Gilmore M.S."/>
            <person name="Lebreton F."/>
            <person name="Walker B."/>
            <person name="Young S.K."/>
            <person name="Zeng Q."/>
            <person name="Gargeya S."/>
            <person name="Fitzgerald M."/>
            <person name="Haas B."/>
            <person name="Abouelleil A."/>
            <person name="Alvarado L."/>
            <person name="Arachchi H.M."/>
            <person name="Berlin A.M."/>
            <person name="Chapman S.B."/>
            <person name="Dewar J."/>
            <person name="Goldberg J."/>
            <person name="Griggs A."/>
            <person name="Gujja S."/>
            <person name="Hansen M."/>
            <person name="Howarth C."/>
            <person name="Imamovic A."/>
            <person name="Larimer J."/>
            <person name="McCowan C."/>
            <person name="Murphy C."/>
            <person name="Neiman D."/>
            <person name="Pearson M."/>
            <person name="Priest M."/>
            <person name="Roberts A."/>
            <person name="Saif S."/>
            <person name="Shea T."/>
            <person name="Sisk P."/>
            <person name="Sykes S."/>
            <person name="Wortman J."/>
            <person name="Nusbaum C."/>
            <person name="Birren B."/>
        </authorList>
    </citation>
    <scope>NUCLEOTIDE SEQUENCE [LARGE SCALE GENOMIC DNA]</scope>
    <source>
        <strain evidence="17 18">ATCC 700913</strain>
    </source>
</reference>
<dbReference type="Proteomes" id="UP000013866">
    <property type="component" value="Unassembled WGS sequence"/>
</dbReference>
<keyword evidence="7 15" id="KW-0479">Metal-binding</keyword>
<keyword evidence="8 15" id="KW-0547">Nucleotide-binding</keyword>
<dbReference type="CDD" id="cd00371">
    <property type="entry name" value="HMA"/>
    <property type="match status" value="1"/>
</dbReference>
<dbReference type="PANTHER" id="PTHR48085">
    <property type="entry name" value="CADMIUM/ZINC-TRANSPORTING ATPASE HMA2-RELATED"/>
    <property type="match status" value="1"/>
</dbReference>
<evidence type="ECO:0000256" key="1">
    <source>
        <dbReference type="ARBA" id="ARBA00004651"/>
    </source>
</evidence>
<dbReference type="InterPro" id="IPR018303">
    <property type="entry name" value="ATPase_P-typ_P_site"/>
</dbReference>
<protein>
    <recommendedName>
        <fullName evidence="13">Cd(2+)-exporting ATPase</fullName>
        <ecNumber evidence="13">7.2.2.21</ecNumber>
    </recommendedName>
</protein>
<dbReference type="EC" id="7.2.2.21" evidence="13"/>
<keyword evidence="11 15" id="KW-1133">Transmembrane helix</keyword>
<dbReference type="SUPFAM" id="SSF81665">
    <property type="entry name" value="Calcium ATPase, transmembrane domain M"/>
    <property type="match status" value="1"/>
</dbReference>
<evidence type="ECO:0000256" key="12">
    <source>
        <dbReference type="ARBA" id="ARBA00023136"/>
    </source>
</evidence>
<dbReference type="NCBIfam" id="TIGR01512">
    <property type="entry name" value="ATPase-IB2_Cd"/>
    <property type="match status" value="1"/>
</dbReference>
<dbReference type="SUPFAM" id="SSF55008">
    <property type="entry name" value="HMA, heavy metal-associated domain"/>
    <property type="match status" value="1"/>
</dbReference>
<dbReference type="InterPro" id="IPR036412">
    <property type="entry name" value="HAD-like_sf"/>
</dbReference>
<sequence>MMKSYRLDGLDCANCAMKIERKVNEINGVKQANVNFATCKLTIDADEKNMAVIETETKKVVKELEPEVVVTAITKKSTHSPDEKNGKSELIRIIISAIGLLALFVWEPSEPVRLFGFLLVYLLIGFDVIKRAAMNITKGRLFDENFLMAIATIGAMLIGEYPEAVAVMLFYQIGEYFQGFAVNQSRKSIRALMEIRPEIAHVETDEGLITTQPENVAIGARILVKPGERVPLDGQVISGRSLVDTSALTGESIPKEVFTGETVLSGFINKNQPLVVEVEKNFENSTISQLLELVENASSKKAPAENFITKFARYYTPVVVSLAVLLAIVPPLVLPNAAFYDWVYRALTFLVISCPCALVISVPLSFFGGIGGASKIGVLIKGSNYLELLAHTETMVFDKTGTLTKGNFSVQKIETSMDESLFMEYVASVEQFSTHPIAQAILSAYNGPLLPTDQTEEIAGEGIQSRVDGKMILVGNHKLLKRYKIDFPANQSVGTLIYVAVDKNYAGCLVIADTVKNDAKEALKKLKKAGIKQTVMLTGDAKEIASHIGNELGIDQVYSELLPQEKVVKLEQIMDKGSQKTAFVGDGINDAPVLARADVGIAMGGLGSDAAIEAADVVIMNDAPSKIVDAIRLSRKTLKIVKQNIVFAIGIKIFVLILGAVGIASMGDAVFADVGVTVLAVLNAMRCLHVKKENKKIA</sequence>
<keyword evidence="6 15" id="KW-0812">Transmembrane</keyword>
<evidence type="ECO:0000313" key="17">
    <source>
        <dbReference type="EMBL" id="EOH86183.1"/>
    </source>
</evidence>
<dbReference type="PROSITE" id="PS50846">
    <property type="entry name" value="HMA_2"/>
    <property type="match status" value="1"/>
</dbReference>
<dbReference type="PROSITE" id="PS00154">
    <property type="entry name" value="ATPASE_E1_E2"/>
    <property type="match status" value="1"/>
</dbReference>
<dbReference type="InterPro" id="IPR017969">
    <property type="entry name" value="Heavy-metal-associated_CS"/>
</dbReference>
<dbReference type="SFLD" id="SFLDS00003">
    <property type="entry name" value="Haloacid_Dehalogenase"/>
    <property type="match status" value="1"/>
</dbReference>
<dbReference type="SUPFAM" id="SSF56784">
    <property type="entry name" value="HAD-like"/>
    <property type="match status" value="1"/>
</dbReference>
<dbReference type="PANTHER" id="PTHR48085:SF5">
    <property type="entry name" value="CADMIUM_ZINC-TRANSPORTING ATPASE HMA4-RELATED"/>
    <property type="match status" value="1"/>
</dbReference>
<dbReference type="PRINTS" id="PR00119">
    <property type="entry name" value="CATATPASE"/>
</dbReference>
<keyword evidence="4" id="KW-0104">Cadmium</keyword>
<feature type="transmembrane region" description="Helical" evidence="15">
    <location>
        <begin position="112"/>
        <end position="129"/>
    </location>
</feature>
<dbReference type="InterPro" id="IPR036163">
    <property type="entry name" value="HMA_dom_sf"/>
</dbReference>
<comment type="catalytic activity">
    <reaction evidence="14">
        <text>Cd(2+)(in) + ATP + H2O = Cd(2+)(out) + ADP + phosphate + H(+)</text>
        <dbReference type="Rhea" id="RHEA:12132"/>
        <dbReference type="ChEBI" id="CHEBI:15377"/>
        <dbReference type="ChEBI" id="CHEBI:15378"/>
        <dbReference type="ChEBI" id="CHEBI:30616"/>
        <dbReference type="ChEBI" id="CHEBI:43474"/>
        <dbReference type="ChEBI" id="CHEBI:48775"/>
        <dbReference type="ChEBI" id="CHEBI:456216"/>
        <dbReference type="EC" id="7.2.2.21"/>
    </reaction>
</comment>
<dbReference type="Gene3D" id="3.30.70.100">
    <property type="match status" value="1"/>
</dbReference>
<dbReference type="NCBIfam" id="TIGR01525">
    <property type="entry name" value="ATPase-IB_hvy"/>
    <property type="match status" value="1"/>
</dbReference>
<comment type="subcellular location">
    <subcellularLocation>
        <location evidence="1">Cell membrane</location>
        <topology evidence="1">Multi-pass membrane protein</topology>
    </subcellularLocation>
</comment>
<dbReference type="SUPFAM" id="SSF81653">
    <property type="entry name" value="Calcium ATPase, transduction domain A"/>
    <property type="match status" value="1"/>
</dbReference>
<feature type="transmembrane region" description="Helical" evidence="15">
    <location>
        <begin position="645"/>
        <end position="664"/>
    </location>
</feature>
<evidence type="ECO:0000256" key="2">
    <source>
        <dbReference type="ARBA" id="ARBA00006024"/>
    </source>
</evidence>
<keyword evidence="10" id="KW-1278">Translocase</keyword>
<gene>
    <name evidence="17" type="ORF">UAO_02568</name>
</gene>
<evidence type="ECO:0000256" key="8">
    <source>
        <dbReference type="ARBA" id="ARBA00022741"/>
    </source>
</evidence>
<dbReference type="InterPro" id="IPR059000">
    <property type="entry name" value="ATPase_P-type_domA"/>
</dbReference>
<evidence type="ECO:0000256" key="6">
    <source>
        <dbReference type="ARBA" id="ARBA00022692"/>
    </source>
</evidence>
<evidence type="ECO:0000313" key="18">
    <source>
        <dbReference type="Proteomes" id="UP000013866"/>
    </source>
</evidence>
<dbReference type="InterPro" id="IPR023214">
    <property type="entry name" value="HAD_sf"/>
</dbReference>
<dbReference type="InterPro" id="IPR006121">
    <property type="entry name" value="HMA_dom"/>
</dbReference>
<keyword evidence="3 15" id="KW-1003">Cell membrane</keyword>
<keyword evidence="18" id="KW-1185">Reference proteome</keyword>
<dbReference type="SFLD" id="SFLDF00027">
    <property type="entry name" value="p-type_atpase"/>
    <property type="match status" value="1"/>
</dbReference>
<proteinExistence type="inferred from homology"/>
<feature type="transmembrane region" description="Helical" evidence="15">
    <location>
        <begin position="346"/>
        <end position="367"/>
    </location>
</feature>
<keyword evidence="5" id="KW-0597">Phosphoprotein</keyword>
<keyword evidence="12 15" id="KW-0472">Membrane</keyword>
<evidence type="ECO:0000256" key="10">
    <source>
        <dbReference type="ARBA" id="ARBA00022967"/>
    </source>
</evidence>
<organism evidence="17 18">
    <name type="scientific">Enterococcus villorum ATCC 700913</name>
    <dbReference type="NCBI Taxonomy" id="1158604"/>
    <lineage>
        <taxon>Bacteria</taxon>
        <taxon>Bacillati</taxon>
        <taxon>Bacillota</taxon>
        <taxon>Bacilli</taxon>
        <taxon>Lactobacillales</taxon>
        <taxon>Enterococcaceae</taxon>
        <taxon>Enterococcus</taxon>
    </lineage>
</organism>
<comment type="caution">
    <text evidence="17">The sequence shown here is derived from an EMBL/GenBank/DDBJ whole genome shotgun (WGS) entry which is preliminary data.</text>
</comment>
<dbReference type="InterPro" id="IPR044492">
    <property type="entry name" value="P_typ_ATPase_HD_dom"/>
</dbReference>
<dbReference type="Gene3D" id="3.40.50.1000">
    <property type="entry name" value="HAD superfamily/HAD-like"/>
    <property type="match status" value="1"/>
</dbReference>
<dbReference type="PRINTS" id="PR00941">
    <property type="entry name" value="CDATPASE"/>
</dbReference>
<feature type="transmembrane region" description="Helical" evidence="15">
    <location>
        <begin position="90"/>
        <end position="106"/>
    </location>
</feature>
<dbReference type="Pfam" id="PF00702">
    <property type="entry name" value="Hydrolase"/>
    <property type="match status" value="1"/>
</dbReference>
<accession>A0ABN0KDS7</accession>
<dbReference type="EMBL" id="AJAN01000036">
    <property type="protein sequence ID" value="EOH86183.1"/>
    <property type="molecule type" value="Genomic_DNA"/>
</dbReference>